<evidence type="ECO:0000259" key="3">
    <source>
        <dbReference type="SMART" id="SM01003"/>
    </source>
</evidence>
<dbReference type="InterPro" id="IPR007698">
    <property type="entry name" value="AlaDH/PNT_NAD(H)-bd"/>
</dbReference>
<proteinExistence type="predicted"/>
<dbReference type="EMBL" id="NRGR01000005">
    <property type="protein sequence ID" value="PCC40815.1"/>
    <property type="molecule type" value="Genomic_DNA"/>
</dbReference>
<dbReference type="GO" id="GO:0000286">
    <property type="term" value="F:alanine dehydrogenase activity"/>
    <property type="evidence" value="ECO:0007669"/>
    <property type="project" value="TreeGrafter"/>
</dbReference>
<dbReference type="SUPFAM" id="SSF51735">
    <property type="entry name" value="NAD(P)-binding Rossmann-fold domains"/>
    <property type="match status" value="1"/>
</dbReference>
<dbReference type="Pfam" id="PF05222">
    <property type="entry name" value="AlaDh_PNT_N"/>
    <property type="match status" value="1"/>
</dbReference>
<dbReference type="SUPFAM" id="SSF52283">
    <property type="entry name" value="Formate/glycerate dehydrogenase catalytic domain-like"/>
    <property type="match status" value="1"/>
</dbReference>
<dbReference type="AlphaFoldDB" id="A0A2A3YNZ0"/>
<dbReference type="GO" id="GO:0005886">
    <property type="term" value="C:plasma membrane"/>
    <property type="evidence" value="ECO:0007669"/>
    <property type="project" value="TreeGrafter"/>
</dbReference>
<sequence length="379" mass="41875">MTSPAPTLGLFGFSRKTDEWRVPLHPAHLERIPPDLQGRVLIEEGYGERFGVPDSELAPHVARVCTRAELFEQADILTLPKPQHEDIRSMREGQTLWGWPHCVQDRTLTQLAIDKRLTLIAFEAMNHWNADGSFNLHVFHTNNELAGYSSVLHSLQLLGSTGNYGRRLTATVIGFGATARGAITALGAHGITQIRVLTNRAVAAVASPIHSVDIVQFAHEDEPYMSEAITDEGRVPLAPFLAESDIVVNCTLQDPNAPLLYLNEGDLEQFTPGSLIIDVSCDEGMGFSFARPTSFVEPMLRLDNGVYYYAVDHSPSYLWNSASWENSSALLPFLETVMAGPSAWASEETIDSAIEIQDGVIRNPAILEFQDREAAYPHR</sequence>
<dbReference type="GO" id="GO:0047126">
    <property type="term" value="F:N5-(carboxyethyl)ornithine synthase activity"/>
    <property type="evidence" value="ECO:0007669"/>
    <property type="project" value="InterPro"/>
</dbReference>
<dbReference type="PANTHER" id="PTHR42795:SF1">
    <property type="entry name" value="ALANINE DEHYDROGENASE"/>
    <property type="match status" value="1"/>
</dbReference>
<dbReference type="InterPro" id="IPR007886">
    <property type="entry name" value="AlaDH/PNT_N"/>
</dbReference>
<evidence type="ECO:0000259" key="2">
    <source>
        <dbReference type="SMART" id="SM01002"/>
    </source>
</evidence>
<keyword evidence="1" id="KW-0560">Oxidoreductase</keyword>
<dbReference type="InterPro" id="IPR046951">
    <property type="entry name" value="CEOS"/>
</dbReference>
<keyword evidence="5" id="KW-1185">Reference proteome</keyword>
<dbReference type="InterPro" id="IPR036291">
    <property type="entry name" value="NAD(P)-bd_dom_sf"/>
</dbReference>
<dbReference type="OrthoDB" id="5918420at2"/>
<dbReference type="RefSeq" id="WP_096166743.1">
    <property type="nucleotide sequence ID" value="NZ_BAAAIQ010000021.1"/>
</dbReference>
<dbReference type="Gene3D" id="3.40.50.720">
    <property type="entry name" value="NAD(P)-binding Rossmann-like Domain"/>
    <property type="match status" value="2"/>
</dbReference>
<evidence type="ECO:0000313" key="5">
    <source>
        <dbReference type="Proteomes" id="UP000218598"/>
    </source>
</evidence>
<dbReference type="GO" id="GO:0006524">
    <property type="term" value="P:alanine catabolic process"/>
    <property type="evidence" value="ECO:0007669"/>
    <property type="project" value="TreeGrafter"/>
</dbReference>
<dbReference type="SMART" id="SM01002">
    <property type="entry name" value="AlaDh_PNT_C"/>
    <property type="match status" value="1"/>
</dbReference>
<dbReference type="Pfam" id="PF01262">
    <property type="entry name" value="AlaDh_PNT_C"/>
    <property type="match status" value="1"/>
</dbReference>
<comment type="caution">
    <text evidence="4">The sequence shown here is derived from an EMBL/GenBank/DDBJ whole genome shotgun (WGS) entry which is preliminary data.</text>
</comment>
<dbReference type="Proteomes" id="UP000218598">
    <property type="component" value="Unassembled WGS sequence"/>
</dbReference>
<dbReference type="PANTHER" id="PTHR42795">
    <property type="entry name" value="ALANINE DEHYDROGENASE"/>
    <property type="match status" value="1"/>
</dbReference>
<feature type="domain" description="Alanine dehydrogenase/pyridine nucleotide transhydrogenase N-terminal" evidence="3">
    <location>
        <begin position="12"/>
        <end position="146"/>
    </location>
</feature>
<dbReference type="GeneID" id="95328871"/>
<reference evidence="4 5" key="1">
    <citation type="journal article" date="2017" name="Elife">
        <title>Extensive horizontal gene transfer in cheese-associated bacteria.</title>
        <authorList>
            <person name="Bonham K.S."/>
            <person name="Wolfe B.E."/>
            <person name="Dutton R.J."/>
        </authorList>
    </citation>
    <scope>NUCLEOTIDE SEQUENCE [LARGE SCALE GENOMIC DNA]</scope>
    <source>
        <strain evidence="4 5">341_9</strain>
    </source>
</reference>
<accession>A0A2A3YNZ0</accession>
<dbReference type="CDD" id="cd12181">
    <property type="entry name" value="ceo_syn"/>
    <property type="match status" value="1"/>
</dbReference>
<name>A0A2A3YNZ0_9MICO</name>
<evidence type="ECO:0000313" key="4">
    <source>
        <dbReference type="EMBL" id="PCC40815.1"/>
    </source>
</evidence>
<gene>
    <name evidence="4" type="ORF">CIK66_02335</name>
</gene>
<protein>
    <submittedName>
        <fullName evidence="4">Alanine dehydrogenase</fullName>
    </submittedName>
</protein>
<dbReference type="SMART" id="SM01003">
    <property type="entry name" value="AlaDh_PNT_N"/>
    <property type="match status" value="1"/>
</dbReference>
<feature type="domain" description="Alanine dehydrogenase/pyridine nucleotide transhydrogenase NAD(H)-binding" evidence="2">
    <location>
        <begin position="149"/>
        <end position="310"/>
    </location>
</feature>
<organism evidence="4 5">
    <name type="scientific">Brachybacterium alimentarium</name>
    <dbReference type="NCBI Taxonomy" id="47845"/>
    <lineage>
        <taxon>Bacteria</taxon>
        <taxon>Bacillati</taxon>
        <taxon>Actinomycetota</taxon>
        <taxon>Actinomycetes</taxon>
        <taxon>Micrococcales</taxon>
        <taxon>Dermabacteraceae</taxon>
        <taxon>Brachybacterium</taxon>
    </lineage>
</organism>
<evidence type="ECO:0000256" key="1">
    <source>
        <dbReference type="ARBA" id="ARBA00023002"/>
    </source>
</evidence>